<accession>A0ABZ2DK48</accession>
<organism evidence="1 2">
    <name type="scientific">Pseudomonas khavaziana</name>
    <dbReference type="NCBI Taxonomy" id="2842351"/>
    <lineage>
        <taxon>Bacteria</taxon>
        <taxon>Pseudomonadati</taxon>
        <taxon>Pseudomonadota</taxon>
        <taxon>Gammaproteobacteria</taxon>
        <taxon>Pseudomonadales</taxon>
        <taxon>Pseudomonadaceae</taxon>
        <taxon>Pseudomonas</taxon>
    </lineage>
</organism>
<evidence type="ECO:0000313" key="2">
    <source>
        <dbReference type="Proteomes" id="UP001347174"/>
    </source>
</evidence>
<keyword evidence="2" id="KW-1185">Reference proteome</keyword>
<sequence length="57" mass="6388">MKSLLNTFMGDYKPDLLGADDRMWEGAGVVETTAGFQQFAVILAALLWSQYEFVADR</sequence>
<gene>
    <name evidence="1" type="ORF">QYQ93_25515</name>
</gene>
<proteinExistence type="predicted"/>
<protein>
    <submittedName>
        <fullName evidence="1">Uncharacterized protein</fullName>
    </submittedName>
</protein>
<dbReference type="Proteomes" id="UP001347174">
    <property type="component" value="Chromosome"/>
</dbReference>
<dbReference type="EMBL" id="CP129946">
    <property type="protein sequence ID" value="WWA76107.1"/>
    <property type="molecule type" value="Genomic_DNA"/>
</dbReference>
<name>A0ABZ2DK48_9PSED</name>
<evidence type="ECO:0000313" key="1">
    <source>
        <dbReference type="EMBL" id="WWA76107.1"/>
    </source>
</evidence>
<reference evidence="1 2" key="1">
    <citation type="submission" date="2023-07" db="EMBL/GenBank/DDBJ databases">
        <title>Plant endophyte Pseudomonas khavaziana can be used to control wheat stem rot.</title>
        <authorList>
            <person name="Guo S."/>
            <person name="Shen X."/>
        </authorList>
    </citation>
    <scope>NUCLEOTIDE SEQUENCE [LARGE SCALE GENOMIC DNA]</scope>
    <source>
        <strain evidence="1 2">SR9</strain>
    </source>
</reference>
<dbReference type="RefSeq" id="WP_338475767.1">
    <property type="nucleotide sequence ID" value="NZ_CP129946.1"/>
</dbReference>